<organism evidence="7 8">
    <name type="scientific">Zhongshania aquimaris</name>
    <dbReference type="NCBI Taxonomy" id="2857107"/>
    <lineage>
        <taxon>Bacteria</taxon>
        <taxon>Pseudomonadati</taxon>
        <taxon>Pseudomonadota</taxon>
        <taxon>Gammaproteobacteria</taxon>
        <taxon>Cellvibrionales</taxon>
        <taxon>Spongiibacteraceae</taxon>
        <taxon>Zhongshania</taxon>
    </lineage>
</organism>
<keyword evidence="2 4" id="KW-0238">DNA-binding</keyword>
<feature type="region of interest" description="Disordered" evidence="5">
    <location>
        <begin position="1"/>
        <end position="20"/>
    </location>
</feature>
<evidence type="ECO:0000313" key="7">
    <source>
        <dbReference type="EMBL" id="MBW2942519.1"/>
    </source>
</evidence>
<evidence type="ECO:0000259" key="6">
    <source>
        <dbReference type="PROSITE" id="PS50977"/>
    </source>
</evidence>
<feature type="DNA-binding region" description="H-T-H motif" evidence="4">
    <location>
        <begin position="41"/>
        <end position="60"/>
    </location>
</feature>
<sequence>MAAKPKATEEKRRVRNPEATREAILTAARTVLSEDGPEGLSVSRVANLAGVNRGTAYQHFHTREDLLHATADWVADQLLSEGVFAARDEQASSEKTMPAREQPVFETMERMVNFAVENPELGRIWLFEMLSSKNPSGDKFFARYKQGIESLVAGEYGHDDVDSEALAVLMLAGNFLWPVWVNAHAKTKKERAAMTKRFSREMLRLTLNGVLKPKHYPNLIKMLKDDL</sequence>
<dbReference type="PROSITE" id="PS50977">
    <property type="entry name" value="HTH_TETR_2"/>
    <property type="match status" value="1"/>
</dbReference>
<reference evidence="7" key="1">
    <citation type="submission" date="2021-07" db="EMBL/GenBank/DDBJ databases">
        <title>Zhongshania sp. CAU 1632 isolated from seawater.</title>
        <authorList>
            <person name="Kim W."/>
        </authorList>
    </citation>
    <scope>NUCLEOTIDE SEQUENCE</scope>
    <source>
        <strain evidence="7">CAU 1632</strain>
    </source>
</reference>
<keyword evidence="3" id="KW-0804">Transcription</keyword>
<keyword evidence="8" id="KW-1185">Reference proteome</keyword>
<evidence type="ECO:0000313" key="8">
    <source>
        <dbReference type="Proteomes" id="UP001166291"/>
    </source>
</evidence>
<accession>A0ABS6VW07</accession>
<proteinExistence type="predicted"/>
<dbReference type="Pfam" id="PF00440">
    <property type="entry name" value="TetR_N"/>
    <property type="match status" value="1"/>
</dbReference>
<dbReference type="InterPro" id="IPR050109">
    <property type="entry name" value="HTH-type_TetR-like_transc_reg"/>
</dbReference>
<gene>
    <name evidence="7" type="ORF">KXJ70_17105</name>
</gene>
<dbReference type="InterPro" id="IPR001647">
    <property type="entry name" value="HTH_TetR"/>
</dbReference>
<comment type="caution">
    <text evidence="7">The sequence shown here is derived from an EMBL/GenBank/DDBJ whole genome shotgun (WGS) entry which is preliminary data.</text>
</comment>
<name>A0ABS6VW07_9GAMM</name>
<dbReference type="PANTHER" id="PTHR30055:SF234">
    <property type="entry name" value="HTH-TYPE TRANSCRIPTIONAL REGULATOR BETI"/>
    <property type="match status" value="1"/>
</dbReference>
<dbReference type="EMBL" id="JAHWDQ010000006">
    <property type="protein sequence ID" value="MBW2942519.1"/>
    <property type="molecule type" value="Genomic_DNA"/>
</dbReference>
<dbReference type="PANTHER" id="PTHR30055">
    <property type="entry name" value="HTH-TYPE TRANSCRIPTIONAL REGULATOR RUTR"/>
    <property type="match status" value="1"/>
</dbReference>
<evidence type="ECO:0000256" key="3">
    <source>
        <dbReference type="ARBA" id="ARBA00023163"/>
    </source>
</evidence>
<evidence type="ECO:0000256" key="1">
    <source>
        <dbReference type="ARBA" id="ARBA00023015"/>
    </source>
</evidence>
<dbReference type="RefSeq" id="WP_219044766.1">
    <property type="nucleotide sequence ID" value="NZ_JAHWDQ010000006.1"/>
</dbReference>
<evidence type="ECO:0000256" key="5">
    <source>
        <dbReference type="SAM" id="MobiDB-lite"/>
    </source>
</evidence>
<evidence type="ECO:0000256" key="2">
    <source>
        <dbReference type="ARBA" id="ARBA00023125"/>
    </source>
</evidence>
<dbReference type="Proteomes" id="UP001166291">
    <property type="component" value="Unassembled WGS sequence"/>
</dbReference>
<feature type="domain" description="HTH tetR-type" evidence="6">
    <location>
        <begin position="18"/>
        <end position="78"/>
    </location>
</feature>
<protein>
    <submittedName>
        <fullName evidence="7">TetR/AcrR family transcriptional regulator</fullName>
    </submittedName>
</protein>
<keyword evidence="1" id="KW-0805">Transcription regulation</keyword>
<evidence type="ECO:0000256" key="4">
    <source>
        <dbReference type="PROSITE-ProRule" id="PRU00335"/>
    </source>
</evidence>